<keyword evidence="1" id="KW-0812">Transmembrane</keyword>
<proteinExistence type="predicted"/>
<evidence type="ECO:0000313" key="2">
    <source>
        <dbReference type="EMBL" id="CBI30613.3"/>
    </source>
</evidence>
<dbReference type="Proteomes" id="UP000009183">
    <property type="component" value="Chromosome 10"/>
</dbReference>
<dbReference type="EMBL" id="FN595992">
    <property type="protein sequence ID" value="CBI30613.3"/>
    <property type="molecule type" value="Genomic_DNA"/>
</dbReference>
<name>D7TJE1_VITVI</name>
<evidence type="ECO:0000313" key="3">
    <source>
        <dbReference type="Proteomes" id="UP000009183"/>
    </source>
</evidence>
<dbReference type="AlphaFoldDB" id="D7TJE1"/>
<reference evidence="3" key="1">
    <citation type="journal article" date="2007" name="Nature">
        <title>The grapevine genome sequence suggests ancestral hexaploidization in major angiosperm phyla.</title>
        <authorList>
            <consortium name="The French-Italian Public Consortium for Grapevine Genome Characterization."/>
            <person name="Jaillon O."/>
            <person name="Aury J.-M."/>
            <person name="Noel B."/>
            <person name="Policriti A."/>
            <person name="Clepet C."/>
            <person name="Casagrande A."/>
            <person name="Choisne N."/>
            <person name="Aubourg S."/>
            <person name="Vitulo N."/>
            <person name="Jubin C."/>
            <person name="Vezzi A."/>
            <person name="Legeai F."/>
            <person name="Hugueney P."/>
            <person name="Dasilva C."/>
            <person name="Horner D."/>
            <person name="Mica E."/>
            <person name="Jublot D."/>
            <person name="Poulain J."/>
            <person name="Bruyere C."/>
            <person name="Billault A."/>
            <person name="Segurens B."/>
            <person name="Gouyvenoux M."/>
            <person name="Ugarte E."/>
            <person name="Cattonaro F."/>
            <person name="Anthouard V."/>
            <person name="Vico V."/>
            <person name="Del Fabbro C."/>
            <person name="Alaux M."/>
            <person name="Di Gaspero G."/>
            <person name="Dumas V."/>
            <person name="Felice N."/>
            <person name="Paillard S."/>
            <person name="Juman I."/>
            <person name="Moroldo M."/>
            <person name="Scalabrin S."/>
            <person name="Canaguier A."/>
            <person name="Le Clainche I."/>
            <person name="Malacrida G."/>
            <person name="Durand E."/>
            <person name="Pesole G."/>
            <person name="Laucou V."/>
            <person name="Chatelet P."/>
            <person name="Merdinoglu D."/>
            <person name="Delledonne M."/>
            <person name="Pezzotti M."/>
            <person name="Lecharny A."/>
            <person name="Scarpelli C."/>
            <person name="Artiguenave F."/>
            <person name="Pe M.E."/>
            <person name="Valle G."/>
            <person name="Morgante M."/>
            <person name="Caboche M."/>
            <person name="Adam-Blondon A.-F."/>
            <person name="Weissenbach J."/>
            <person name="Quetier F."/>
            <person name="Wincker P."/>
        </authorList>
    </citation>
    <scope>NUCLEOTIDE SEQUENCE [LARGE SCALE GENOMIC DNA]</scope>
    <source>
        <strain evidence="3">cv. Pinot noir / PN40024</strain>
    </source>
</reference>
<feature type="transmembrane region" description="Helical" evidence="1">
    <location>
        <begin position="53"/>
        <end position="71"/>
    </location>
</feature>
<sequence>MFKLCRIILRLERLSRIIHAFSRLPAKRCVSIYHSSSTQGPKQRRRRRLYFDFRLRLGILGLVLSFCRSVAFF</sequence>
<organism evidence="2 3">
    <name type="scientific">Vitis vinifera</name>
    <name type="common">Grape</name>
    <dbReference type="NCBI Taxonomy" id="29760"/>
    <lineage>
        <taxon>Eukaryota</taxon>
        <taxon>Viridiplantae</taxon>
        <taxon>Streptophyta</taxon>
        <taxon>Embryophyta</taxon>
        <taxon>Tracheophyta</taxon>
        <taxon>Spermatophyta</taxon>
        <taxon>Magnoliopsida</taxon>
        <taxon>eudicotyledons</taxon>
        <taxon>Gunneridae</taxon>
        <taxon>Pentapetalae</taxon>
        <taxon>rosids</taxon>
        <taxon>Vitales</taxon>
        <taxon>Vitaceae</taxon>
        <taxon>Viteae</taxon>
        <taxon>Vitis</taxon>
    </lineage>
</organism>
<keyword evidence="1" id="KW-0472">Membrane</keyword>
<evidence type="ECO:0000256" key="1">
    <source>
        <dbReference type="SAM" id="Phobius"/>
    </source>
</evidence>
<accession>D7TJE1</accession>
<keyword evidence="1" id="KW-1133">Transmembrane helix</keyword>
<keyword evidence="3" id="KW-1185">Reference proteome</keyword>
<dbReference type="InParanoid" id="D7TJE1"/>
<dbReference type="PaxDb" id="29760-VIT_10s0003g00310.t01"/>
<gene>
    <name evidence="2" type="ordered locus">VIT_10s0003g00310</name>
</gene>
<dbReference type="HOGENOM" id="CLU_2709875_0_0_1"/>
<protein>
    <submittedName>
        <fullName evidence="2">Uncharacterized protein</fullName>
    </submittedName>
</protein>